<dbReference type="EMBL" id="CP040463">
    <property type="protein sequence ID" value="QCT94115.1"/>
    <property type="molecule type" value="Genomic_DNA"/>
</dbReference>
<dbReference type="Proteomes" id="UP000306825">
    <property type="component" value="Chromosome"/>
</dbReference>
<proteinExistence type="predicted"/>
<evidence type="ECO:0008006" key="5">
    <source>
        <dbReference type="Google" id="ProtNLM"/>
    </source>
</evidence>
<gene>
    <name evidence="1" type="ORF">CMTB2_08422</name>
    <name evidence="2" type="ORF">FE773_02670</name>
</gene>
<reference evidence="1 3" key="1">
    <citation type="journal article" date="2011" name="Stand. Genomic Sci.">
        <title>Draft genome sequence of Caminibacter mediatlanticus strain TB-2, an epsilonproteobacterium isolated from a deep-sea hydrothermal vent.</title>
        <authorList>
            <person name="Giovannelli D."/>
            <person name="Ferriera S."/>
            <person name="Johnson J."/>
            <person name="Kravitz S."/>
            <person name="Perez-Rodriguez I."/>
            <person name="Ricci J."/>
            <person name="O'Brien C."/>
            <person name="Voordeckers J.W."/>
            <person name="Bini E."/>
            <person name="Vetriani C."/>
        </authorList>
    </citation>
    <scope>NUCLEOTIDE SEQUENCE [LARGE SCALE GENOMIC DNA]</scope>
    <source>
        <strain evidence="1 3">TB-2</strain>
    </source>
</reference>
<evidence type="ECO:0000313" key="2">
    <source>
        <dbReference type="EMBL" id="QCT94115.1"/>
    </source>
</evidence>
<evidence type="ECO:0000313" key="1">
    <source>
        <dbReference type="EMBL" id="EDM23546.1"/>
    </source>
</evidence>
<reference evidence="2 4" key="2">
    <citation type="submission" date="2019-05" db="EMBL/GenBank/DDBJ databases">
        <title>A comparative analysis of the Nautiliaceae.</title>
        <authorList>
            <person name="Grosche A."/>
            <person name="Smedile F."/>
            <person name="Vetriani C."/>
        </authorList>
    </citation>
    <scope>NUCLEOTIDE SEQUENCE [LARGE SCALE GENOMIC DNA]</scope>
    <source>
        <strain evidence="2 4">TB-2</strain>
    </source>
</reference>
<dbReference type="EMBL" id="ABCJ01000005">
    <property type="protein sequence ID" value="EDM23546.1"/>
    <property type="molecule type" value="Genomic_DNA"/>
</dbReference>
<protein>
    <recommendedName>
        <fullName evidence="5">Flagellar protein FlgN</fullName>
    </recommendedName>
</protein>
<accession>A0AAI9AG50</accession>
<organism evidence="1 3">
    <name type="scientific">Caminibacter mediatlanticus TB-2</name>
    <dbReference type="NCBI Taxonomy" id="391592"/>
    <lineage>
        <taxon>Bacteria</taxon>
        <taxon>Pseudomonadati</taxon>
        <taxon>Campylobacterota</taxon>
        <taxon>Epsilonproteobacteria</taxon>
        <taxon>Nautiliales</taxon>
        <taxon>Nautiliaceae</taxon>
        <taxon>Caminibacter</taxon>
    </lineage>
</organism>
<dbReference type="AlphaFoldDB" id="A0AAI9AG50"/>
<keyword evidence="4" id="KW-1185">Reference proteome</keyword>
<evidence type="ECO:0000313" key="3">
    <source>
        <dbReference type="Proteomes" id="UP000003288"/>
    </source>
</evidence>
<dbReference type="RefSeq" id="WP_007474770.1">
    <property type="nucleotide sequence ID" value="NZ_ABCJ01000005.1"/>
</dbReference>
<name>A0AAI9AG50_9BACT</name>
<sequence>MLLTKIKEAIKVLEELIFLTKEDIKNIKIANHDAVFSNTLKKEEFAQKFYRLKNDIDNILINRNKPIEEIFSKEEEIAFNDFREKLNEFYSLHKHFSKLALSVANFYNTLVSKIKNEKQIDYSQKNSCFDAKIHLKA</sequence>
<dbReference type="Proteomes" id="UP000003288">
    <property type="component" value="Unassembled WGS sequence"/>
</dbReference>
<evidence type="ECO:0000313" key="4">
    <source>
        <dbReference type="Proteomes" id="UP000306825"/>
    </source>
</evidence>